<organism evidence="1 2">
    <name type="scientific">Bagarius yarrelli</name>
    <name type="common">Goonch</name>
    <name type="synonym">Bagrus yarrelli</name>
    <dbReference type="NCBI Taxonomy" id="175774"/>
    <lineage>
        <taxon>Eukaryota</taxon>
        <taxon>Metazoa</taxon>
        <taxon>Chordata</taxon>
        <taxon>Craniata</taxon>
        <taxon>Vertebrata</taxon>
        <taxon>Euteleostomi</taxon>
        <taxon>Actinopterygii</taxon>
        <taxon>Neopterygii</taxon>
        <taxon>Teleostei</taxon>
        <taxon>Ostariophysi</taxon>
        <taxon>Siluriformes</taxon>
        <taxon>Sisoridae</taxon>
        <taxon>Sisorinae</taxon>
        <taxon>Bagarius</taxon>
    </lineage>
</organism>
<dbReference type="Proteomes" id="UP000319801">
    <property type="component" value="Unassembled WGS sequence"/>
</dbReference>
<protein>
    <submittedName>
        <fullName evidence="1">Uncharacterized protein</fullName>
    </submittedName>
</protein>
<reference evidence="1 2" key="1">
    <citation type="journal article" date="2019" name="Genome Biol. Evol.">
        <title>Whole-Genome Sequencing of the Giant Devil Catfish, Bagarius yarrelli.</title>
        <authorList>
            <person name="Jiang W."/>
            <person name="Lv Y."/>
            <person name="Cheng L."/>
            <person name="Yang K."/>
            <person name="Chao B."/>
            <person name="Wang X."/>
            <person name="Li Y."/>
            <person name="Pan X."/>
            <person name="You X."/>
            <person name="Zhang Y."/>
            <person name="Yang J."/>
            <person name="Li J."/>
            <person name="Zhang X."/>
            <person name="Liu S."/>
            <person name="Sun C."/>
            <person name="Yang J."/>
            <person name="Shi Q."/>
        </authorList>
    </citation>
    <scope>NUCLEOTIDE SEQUENCE [LARGE SCALE GENOMIC DNA]</scope>
    <source>
        <strain evidence="1">JWS20170419001</strain>
        <tissue evidence="1">Muscle</tissue>
    </source>
</reference>
<keyword evidence="2" id="KW-1185">Reference proteome</keyword>
<evidence type="ECO:0000313" key="1">
    <source>
        <dbReference type="EMBL" id="TSK53663.1"/>
    </source>
</evidence>
<proteinExistence type="predicted"/>
<dbReference type="AlphaFoldDB" id="A0A556TS47"/>
<dbReference type="EMBL" id="VCAZ01000015">
    <property type="protein sequence ID" value="TSK53663.1"/>
    <property type="molecule type" value="Genomic_DNA"/>
</dbReference>
<evidence type="ECO:0000313" key="2">
    <source>
        <dbReference type="Proteomes" id="UP000319801"/>
    </source>
</evidence>
<sequence length="95" mass="9870">MERNDSTQIGACESELDCRAALDNCTGAVDADLSVRCWLHLLTKEYDSALQGDPASLALRVLIALVYSVVCAGAGGKCAGTVPAPLTPPAKAELH</sequence>
<gene>
    <name evidence="1" type="ORF">Baya_3223</name>
</gene>
<name>A0A556TS47_BAGYA</name>
<accession>A0A556TS47</accession>
<comment type="caution">
    <text evidence="1">The sequence shown here is derived from an EMBL/GenBank/DDBJ whole genome shotgun (WGS) entry which is preliminary data.</text>
</comment>